<dbReference type="PANTHER" id="PTHR37984:SF5">
    <property type="entry name" value="PROTEIN NYNRIN-LIKE"/>
    <property type="match status" value="1"/>
</dbReference>
<dbReference type="InterPro" id="IPR043128">
    <property type="entry name" value="Rev_trsase/Diguanyl_cyclase"/>
</dbReference>
<dbReference type="GO" id="GO:0004190">
    <property type="term" value="F:aspartic-type endopeptidase activity"/>
    <property type="evidence" value="ECO:0007669"/>
    <property type="project" value="InterPro"/>
</dbReference>
<dbReference type="GO" id="GO:0003964">
    <property type="term" value="F:RNA-directed DNA polymerase activity"/>
    <property type="evidence" value="ECO:0007669"/>
    <property type="project" value="UniProtKB-KW"/>
</dbReference>
<dbReference type="CDD" id="cd01647">
    <property type="entry name" value="RT_LTR"/>
    <property type="match status" value="1"/>
</dbReference>
<dbReference type="InterPro" id="IPR041588">
    <property type="entry name" value="Integrase_H2C2"/>
</dbReference>
<protein>
    <recommendedName>
        <fullName evidence="1">RNA-directed DNA polymerase</fullName>
        <ecNumber evidence="1">2.7.7.49</ecNumber>
    </recommendedName>
</protein>
<dbReference type="SUPFAM" id="SSF50630">
    <property type="entry name" value="Acid proteases"/>
    <property type="match status" value="2"/>
</dbReference>
<dbReference type="InterPro" id="IPR036397">
    <property type="entry name" value="RNaseH_sf"/>
</dbReference>
<dbReference type="CDD" id="cd00303">
    <property type="entry name" value="retropepsin_like"/>
    <property type="match status" value="1"/>
</dbReference>
<dbReference type="EMBL" id="CAJEWN010001099">
    <property type="protein sequence ID" value="CAD2194275.1"/>
    <property type="molecule type" value="Genomic_DNA"/>
</dbReference>
<dbReference type="InterPro" id="IPR043502">
    <property type="entry name" value="DNA/RNA_pol_sf"/>
</dbReference>
<feature type="region of interest" description="Disordered" evidence="8">
    <location>
        <begin position="371"/>
        <end position="434"/>
    </location>
</feature>
<dbReference type="InterPro" id="IPR000477">
    <property type="entry name" value="RT_dom"/>
</dbReference>
<evidence type="ECO:0000259" key="10">
    <source>
        <dbReference type="PROSITE" id="PS50994"/>
    </source>
</evidence>
<dbReference type="Pfam" id="PF00665">
    <property type="entry name" value="rve"/>
    <property type="match status" value="1"/>
</dbReference>
<dbReference type="InterPro" id="IPR021109">
    <property type="entry name" value="Peptidase_aspartic_dom_sf"/>
</dbReference>
<dbReference type="GO" id="GO:0042575">
    <property type="term" value="C:DNA polymerase complex"/>
    <property type="evidence" value="ECO:0007669"/>
    <property type="project" value="UniProtKB-ARBA"/>
</dbReference>
<dbReference type="FunFam" id="3.30.70.270:FF:000020">
    <property type="entry name" value="Transposon Tf2-6 polyprotein-like Protein"/>
    <property type="match status" value="1"/>
</dbReference>
<keyword evidence="4" id="KW-0540">Nuclease</keyword>
<dbReference type="Gene3D" id="2.40.70.10">
    <property type="entry name" value="Acid Proteases"/>
    <property type="match status" value="2"/>
</dbReference>
<reference evidence="11 12" key="1">
    <citation type="submission" date="2020-08" db="EMBL/GenBank/DDBJ databases">
        <authorList>
            <person name="Koutsovoulos G."/>
            <person name="Danchin GJ E."/>
        </authorList>
    </citation>
    <scope>NUCLEOTIDE SEQUENCE [LARGE SCALE GENOMIC DNA]</scope>
</reference>
<dbReference type="SUPFAM" id="SSF53098">
    <property type="entry name" value="Ribonuclease H-like"/>
    <property type="match status" value="1"/>
</dbReference>
<evidence type="ECO:0000256" key="8">
    <source>
        <dbReference type="SAM" id="MobiDB-lite"/>
    </source>
</evidence>
<sequence length="2681" mass="304995">MDEGDIAVIDQKLFTGKTGTPKFTDLEAIISNTLMLENSINLKFQAVNRRLNSATEAITTISDDLNIGLHTLAKRIDDMPQFTYSTPKPNIQPRITLNREDQNLNVVGSSIQQQSSTLKSIHTDDNNIQDSDPEDENINNNIGTIAGLTFDYNIPNSHGPIPIYSGESSGTFSSWAQKFLDYIEGTAQKLDEPSKIGRLKMFLDGIPRQVLEELPPEDKNTLTKAIESLKRSLDTPIRAQLAKQSLSLCRQKEDESIDRFVDRLVPLIFAAYPEQNPQSRKDILKAAFLDKIKEEIAFYVRVGITPQQSFEEVRIKALEVENLIQTRKRKHENEEWLSAISQINQQAPPRFPSGNFSTWQNDTNQNRKTVGFSDAVNRNYSPSFRNSNYSGPQGQPRNNNFSYRNYSPRGNTQPNSLARNFNQPRNFNQSFGRQPNMNNIKICNYCHKAGHLISECYTRLRNYGPYQNTIRARNPNFQQPFRNASYPRNQNNYTSQYNSGRINTLDVHNLPNHFNNLDINHGPHNIKTLSINEQPEIKPNASNPTNYPTELNKPEEINRASEIERWEPPLSKSNYSIAPFITRLSTIFLLILIIPGYFAYPQIPANLNYKPNSPMVCQTEQRGEYWSLPEFAPCPRIKPNLTGSPVPQNIRLYRLNAFKQNNQAWACRIIRKQENEYTNPMNDLITKNILPTNLYVPPLTCQKMVSDKRCEFGTLKEESGLWHTDNRLYYEKRFPIVGWSWRSHSSLNCYVFKTEISVPHTSETIQSSLGNMNHCRYTEGNCTLSDNTTLIWTPDPEKQCLYIPVGEYKGHVMANVWMGNQIELGLTLDPKSQNISDCNKTLKLTEQGFAFEVIKDNKPKRHKRSPSSFEWNWNHETLVTDSQLEGQLTYLDQEVKDSLTFQFSHSLHQLCEFAEETRKWTTTAMLTDPTTLARTMFRNPNLIARYISGNTLKIWPCIPLSSTQYKFAPTNLDTCFDLIPVILNTQGKSELSFIDPTTLIISSKARKAPCEQYRKIPIQINNTLIEIDQITGEEITLHSRILTSKSLHKIDSPKIEPHAFHHMVLVNLTDIIAHSYLTNLAEISQITYRIEQQSSGITSSFSSDWEQVRQEIIRETLGDWSNFQNNFCLVICIIASIDILIRLSVLLLENYLKKFSLIRAISARIFSSQPPSKPNPEHENKPKAEATVKHQAKFRNHPSQILLELGRPSEGQPSKWPPSATKFPLVYPPAPANNSKNRLNRRRSHSLNVLINWSNYDFTANHSTWVHHSLPIVNATIDSMSFDCLIDTGSTISLAPIGLAIGLLCPIIEGELIVTTPSGHNVPIIGKTIVEIIICSHSREIDLYLVPNDKFIGEGSFQIILGCNLFTQLPAMIINFEDSLLSIGEETTPLIQTNNPLPQILALTNNFYNSTITAYINNFKFSCLADTGATFTAAPISIAEKLVAPIKYEKLGAISASGHHMPIIASCNAQICIAGHIIPIEIKFVDDKYFHNTKDYEVILGCDTFAKLPPLTFNHKENTLTIGINSTPMGIKPKFRVIGIRAFKSLSIPPESQCLVPIRTETTDDTQIFSVNTLDKRLVDQDFSLIPTVIQPKNNLSIIPLINPTQEPKIIYQNMKIAFATELTLDQENLLFNECPIESINSTKLTGHDTLIEVDPTFKIDFSKSSLKEPDLGLLKSLCEEFSDIFSKSQYDLGSCKAGSHNIVTTTQEPITSKPHRTPFKYRDELKKHIQQLLNSGVMVQSDTPWVSNFVLVQKKDGGLRPCIDFRKLNEITVPDYFPLPRLETIMEKIGNCHLYSSLDLSSGYLQIPLTEEASRKCGLITEEGIFQMTHLPFGLRNATAAFSRTMTHVLSGVENVLAYVDDILVYTKSPDVSDHLKTLRSVFERFRLFDLKLSPKKCKFAIDSMDFLGYTVSPKGYTPSLSRIEIIKNLSAPTTLKQVRRIVGMASFYRKHILGFATIVEPLTRLNKKNKAFEWGKDQMNAFQKIKDLLSEEPILTFPDYTSPFHIFTDASGVGHGAALMQKREEKFSAIAYASRSLSANERKWPPVQIELGAIIYALRTFRPYIYLSEVELHSDHRPLAYLQSKSHQHPQLARWLIEIQNYNIKIVHIEGKKNTLADALSRAHNSENDNTSELEDIVEFPVCLSLSIYDRTIHDPVLNTLNIRTRDGETQQVDLIKEQTNDPEIFKILKFLYDGSLPDISEEKQKDFVVNAQNLKLMSDILYFQPPESVPRIYVPISLRALIFDSFHNNIVGGGHMNLRKTLNKCSRRYYWPKMYSDILMWTKQCLVCQLRHNPIPLYRTEMRSVPANTLFARIGLDLAGPLPLTESGNKHILNIICWFSKYVIAVPVPNTKSQTIAHALFKNVYLKFGGCTELITDNATTFTSEFFRSFCSLLYINKTYSTPYYSQGNSVTERSFRTFHNILAKYINPKEPNFDEFLDAAAFCYNTSIHETTKETPFFLVFGRDPIFSIDQILDSTIYMPLPENDLSEFKTKLILSLRKAWNLAAEATKQAQQKSKTQYDKKSRSQIIAIGDRVLLRNYTGKIGTSQKFHLPWKGLFRVIESDGIHATILSCSAPQSKPHKVHLNQIKKFIGPEITTPALTTNETPLEELEALKQSQAEELTEVVGYNHELNDNTNKNKSTESEQITKSQNQQVTEKLLPDNVNSNTHQYNLRSRKQ</sequence>
<dbReference type="PANTHER" id="PTHR37984">
    <property type="entry name" value="PROTEIN CBG26694"/>
    <property type="match status" value="1"/>
</dbReference>
<accession>A0A6V7X508</accession>
<keyword evidence="6" id="KW-0378">Hydrolase</keyword>
<dbReference type="PROSITE" id="PS00141">
    <property type="entry name" value="ASP_PROTEASE"/>
    <property type="match status" value="2"/>
</dbReference>
<dbReference type="SUPFAM" id="SSF56672">
    <property type="entry name" value="DNA/RNA polymerases"/>
    <property type="match status" value="1"/>
</dbReference>
<feature type="compositionally biased region" description="Polar residues" evidence="8">
    <location>
        <begin position="2666"/>
        <end position="2681"/>
    </location>
</feature>
<keyword evidence="7" id="KW-0695">RNA-directed DNA polymerase</keyword>
<dbReference type="Proteomes" id="UP000580250">
    <property type="component" value="Unassembled WGS sequence"/>
</dbReference>
<evidence type="ECO:0000313" key="12">
    <source>
        <dbReference type="Proteomes" id="UP000580250"/>
    </source>
</evidence>
<dbReference type="EC" id="2.7.7.49" evidence="1"/>
<evidence type="ECO:0000256" key="6">
    <source>
        <dbReference type="ARBA" id="ARBA00022801"/>
    </source>
</evidence>
<feature type="compositionally biased region" description="Polar residues" evidence="8">
    <location>
        <begin position="2637"/>
        <end position="2659"/>
    </location>
</feature>
<dbReference type="Gene3D" id="3.30.420.10">
    <property type="entry name" value="Ribonuclease H-like superfamily/Ribonuclease H"/>
    <property type="match status" value="1"/>
</dbReference>
<proteinExistence type="predicted"/>
<dbReference type="Pfam" id="PF17917">
    <property type="entry name" value="RT_RNaseH"/>
    <property type="match status" value="1"/>
</dbReference>
<feature type="region of interest" description="Disordered" evidence="8">
    <location>
        <begin position="2633"/>
        <end position="2681"/>
    </location>
</feature>
<feature type="compositionally biased region" description="Polar residues" evidence="8">
    <location>
        <begin position="376"/>
        <end position="434"/>
    </location>
</feature>
<dbReference type="InterPro" id="IPR001969">
    <property type="entry name" value="Aspartic_peptidase_AS"/>
</dbReference>
<dbReference type="OrthoDB" id="8000983at2759"/>
<evidence type="ECO:0000313" key="11">
    <source>
        <dbReference type="EMBL" id="CAD2194275.1"/>
    </source>
</evidence>
<dbReference type="InterPro" id="IPR001584">
    <property type="entry name" value="Integrase_cat-core"/>
</dbReference>
<organism evidence="11 12">
    <name type="scientific">Meloidogyne enterolobii</name>
    <name type="common">Root-knot nematode worm</name>
    <name type="synonym">Meloidogyne mayaguensis</name>
    <dbReference type="NCBI Taxonomy" id="390850"/>
    <lineage>
        <taxon>Eukaryota</taxon>
        <taxon>Metazoa</taxon>
        <taxon>Ecdysozoa</taxon>
        <taxon>Nematoda</taxon>
        <taxon>Chromadorea</taxon>
        <taxon>Rhabditida</taxon>
        <taxon>Tylenchina</taxon>
        <taxon>Tylenchomorpha</taxon>
        <taxon>Tylenchoidea</taxon>
        <taxon>Meloidogynidae</taxon>
        <taxon>Meloidogyninae</taxon>
        <taxon>Meloidogyne</taxon>
    </lineage>
</organism>
<evidence type="ECO:0000256" key="5">
    <source>
        <dbReference type="ARBA" id="ARBA00022759"/>
    </source>
</evidence>
<dbReference type="Gene3D" id="1.10.340.70">
    <property type="match status" value="1"/>
</dbReference>
<dbReference type="CDD" id="cd09274">
    <property type="entry name" value="RNase_HI_RT_Ty3"/>
    <property type="match status" value="1"/>
</dbReference>
<dbReference type="PROSITE" id="PS50878">
    <property type="entry name" value="RT_POL"/>
    <property type="match status" value="1"/>
</dbReference>
<feature type="domain" description="Reverse transcriptase" evidence="9">
    <location>
        <begin position="1734"/>
        <end position="1913"/>
    </location>
</feature>
<dbReference type="Gene3D" id="3.30.70.270">
    <property type="match status" value="2"/>
</dbReference>
<dbReference type="InterPro" id="IPR041373">
    <property type="entry name" value="RT_RNaseH"/>
</dbReference>
<dbReference type="GO" id="GO:0004519">
    <property type="term" value="F:endonuclease activity"/>
    <property type="evidence" value="ECO:0007669"/>
    <property type="project" value="UniProtKB-KW"/>
</dbReference>
<feature type="domain" description="Integrase catalytic" evidence="10">
    <location>
        <begin position="2305"/>
        <end position="2468"/>
    </location>
</feature>
<feature type="region of interest" description="Disordered" evidence="8">
    <location>
        <begin position="115"/>
        <end position="137"/>
    </location>
</feature>
<dbReference type="InterPro" id="IPR012337">
    <property type="entry name" value="RNaseH-like_sf"/>
</dbReference>
<comment type="caution">
    <text evidence="11">The sequence shown here is derived from an EMBL/GenBank/DDBJ whole genome shotgun (WGS) entry which is preliminary data.</text>
</comment>
<evidence type="ECO:0000256" key="1">
    <source>
        <dbReference type="ARBA" id="ARBA00012493"/>
    </source>
</evidence>
<dbReference type="GO" id="GO:0003676">
    <property type="term" value="F:nucleic acid binding"/>
    <property type="evidence" value="ECO:0007669"/>
    <property type="project" value="InterPro"/>
</dbReference>
<evidence type="ECO:0000256" key="3">
    <source>
        <dbReference type="ARBA" id="ARBA00022695"/>
    </source>
</evidence>
<gene>
    <name evidence="11" type="ORF">MENT_LOCUS47280</name>
</gene>
<dbReference type="Pfam" id="PF00078">
    <property type="entry name" value="RVT_1"/>
    <property type="match status" value="1"/>
</dbReference>
<keyword evidence="2" id="KW-0808">Transferase</keyword>
<evidence type="ECO:0000256" key="2">
    <source>
        <dbReference type="ARBA" id="ARBA00022679"/>
    </source>
</evidence>
<dbReference type="Gene3D" id="3.10.10.10">
    <property type="entry name" value="HIV Type 1 Reverse Transcriptase, subunit A, domain 1"/>
    <property type="match status" value="1"/>
</dbReference>
<dbReference type="InterPro" id="IPR050951">
    <property type="entry name" value="Retrovirus_Pol_polyprotein"/>
</dbReference>
<evidence type="ECO:0000256" key="7">
    <source>
        <dbReference type="ARBA" id="ARBA00022918"/>
    </source>
</evidence>
<dbReference type="GO" id="GO:0006508">
    <property type="term" value="P:proteolysis"/>
    <property type="evidence" value="ECO:0007669"/>
    <property type="project" value="InterPro"/>
</dbReference>
<keyword evidence="3" id="KW-0548">Nucleotidyltransferase</keyword>
<evidence type="ECO:0000259" key="9">
    <source>
        <dbReference type="PROSITE" id="PS50878"/>
    </source>
</evidence>
<evidence type="ECO:0000256" key="4">
    <source>
        <dbReference type="ARBA" id="ARBA00022722"/>
    </source>
</evidence>
<dbReference type="GO" id="GO:0015074">
    <property type="term" value="P:DNA integration"/>
    <property type="evidence" value="ECO:0007669"/>
    <property type="project" value="InterPro"/>
</dbReference>
<feature type="compositionally biased region" description="Polar residues" evidence="8">
    <location>
        <begin position="115"/>
        <end position="130"/>
    </location>
</feature>
<name>A0A6V7X508_MELEN</name>
<dbReference type="PROSITE" id="PS50994">
    <property type="entry name" value="INTEGRASE"/>
    <property type="match status" value="1"/>
</dbReference>
<dbReference type="Pfam" id="PF17921">
    <property type="entry name" value="Integrase_H2C2"/>
    <property type="match status" value="1"/>
</dbReference>
<dbReference type="Pfam" id="PF24664">
    <property type="entry name" value="Monjiviricetes_fusion"/>
    <property type="match status" value="1"/>
</dbReference>
<keyword evidence="5" id="KW-0255">Endonuclease</keyword>